<keyword evidence="1" id="KW-0732">Signal</keyword>
<dbReference type="EMBL" id="MU007076">
    <property type="protein sequence ID" value="KAF2424257.1"/>
    <property type="molecule type" value="Genomic_DNA"/>
</dbReference>
<dbReference type="Proteomes" id="UP000800235">
    <property type="component" value="Unassembled WGS sequence"/>
</dbReference>
<feature type="signal peptide" evidence="1">
    <location>
        <begin position="1"/>
        <end position="16"/>
    </location>
</feature>
<sequence length="79" mass="8655">MAIWSLLLFFVEAAVAHTGVKRLLIDGITYPPYNTRIDHLLGPLPRIGWTHDVVGGPFTPITNCSDPALASDQTLNNQL</sequence>
<comment type="caution">
    <text evidence="2">The sequence shown here is derived from an EMBL/GenBank/DDBJ whole genome shotgun (WGS) entry which is preliminary data.</text>
</comment>
<feature type="chain" id="PRO_5040460525" evidence="1">
    <location>
        <begin position="17"/>
        <end position="79"/>
    </location>
</feature>
<keyword evidence="3" id="KW-1185">Reference proteome</keyword>
<gene>
    <name evidence="2" type="ORF">EJ08DRAFT_700849</name>
</gene>
<proteinExistence type="predicted"/>
<accession>A0A9P4NJE2</accession>
<evidence type="ECO:0000313" key="3">
    <source>
        <dbReference type="Proteomes" id="UP000800235"/>
    </source>
</evidence>
<reference evidence="2" key="1">
    <citation type="journal article" date="2020" name="Stud. Mycol.">
        <title>101 Dothideomycetes genomes: a test case for predicting lifestyles and emergence of pathogens.</title>
        <authorList>
            <person name="Haridas S."/>
            <person name="Albert R."/>
            <person name="Binder M."/>
            <person name="Bloem J."/>
            <person name="Labutti K."/>
            <person name="Salamov A."/>
            <person name="Andreopoulos B."/>
            <person name="Baker S."/>
            <person name="Barry K."/>
            <person name="Bills G."/>
            <person name="Bluhm B."/>
            <person name="Cannon C."/>
            <person name="Castanera R."/>
            <person name="Culley D."/>
            <person name="Daum C."/>
            <person name="Ezra D."/>
            <person name="Gonzalez J."/>
            <person name="Henrissat B."/>
            <person name="Kuo A."/>
            <person name="Liang C."/>
            <person name="Lipzen A."/>
            <person name="Lutzoni F."/>
            <person name="Magnuson J."/>
            <person name="Mondo S."/>
            <person name="Nolan M."/>
            <person name="Ohm R."/>
            <person name="Pangilinan J."/>
            <person name="Park H.-J."/>
            <person name="Ramirez L."/>
            <person name="Alfaro M."/>
            <person name="Sun H."/>
            <person name="Tritt A."/>
            <person name="Yoshinaga Y."/>
            <person name="Zwiers L.-H."/>
            <person name="Turgeon B."/>
            <person name="Goodwin S."/>
            <person name="Spatafora J."/>
            <person name="Crous P."/>
            <person name="Grigoriev I."/>
        </authorList>
    </citation>
    <scope>NUCLEOTIDE SEQUENCE</scope>
    <source>
        <strain evidence="2">CBS 130266</strain>
    </source>
</reference>
<evidence type="ECO:0000313" key="2">
    <source>
        <dbReference type="EMBL" id="KAF2424257.1"/>
    </source>
</evidence>
<evidence type="ECO:0000256" key="1">
    <source>
        <dbReference type="SAM" id="SignalP"/>
    </source>
</evidence>
<name>A0A9P4NJE2_9PEZI</name>
<dbReference type="AlphaFoldDB" id="A0A9P4NJE2"/>
<organism evidence="2 3">
    <name type="scientific">Tothia fuscella</name>
    <dbReference type="NCBI Taxonomy" id="1048955"/>
    <lineage>
        <taxon>Eukaryota</taxon>
        <taxon>Fungi</taxon>
        <taxon>Dikarya</taxon>
        <taxon>Ascomycota</taxon>
        <taxon>Pezizomycotina</taxon>
        <taxon>Dothideomycetes</taxon>
        <taxon>Pleosporomycetidae</taxon>
        <taxon>Venturiales</taxon>
        <taxon>Cylindrosympodiaceae</taxon>
        <taxon>Tothia</taxon>
    </lineage>
</organism>
<protein>
    <submittedName>
        <fullName evidence="2">Uncharacterized protein</fullName>
    </submittedName>
</protein>